<feature type="region of interest" description="Disordered" evidence="1">
    <location>
        <begin position="1"/>
        <end position="35"/>
    </location>
</feature>
<gene>
    <name evidence="2" type="ORF">PGLA2088_LOCUS24952</name>
</gene>
<comment type="caution">
    <text evidence="2">The sequence shown here is derived from an EMBL/GenBank/DDBJ whole genome shotgun (WGS) entry which is preliminary data.</text>
</comment>
<feature type="compositionally biased region" description="Polar residues" evidence="1">
    <location>
        <begin position="357"/>
        <end position="372"/>
    </location>
</feature>
<feature type="compositionally biased region" description="Acidic residues" evidence="1">
    <location>
        <begin position="425"/>
        <end position="435"/>
    </location>
</feature>
<evidence type="ECO:0000256" key="1">
    <source>
        <dbReference type="SAM" id="MobiDB-lite"/>
    </source>
</evidence>
<dbReference type="Proteomes" id="UP000626109">
    <property type="component" value="Unassembled WGS sequence"/>
</dbReference>
<proteinExistence type="predicted"/>
<protein>
    <submittedName>
        <fullName evidence="2">Uncharacterized protein</fullName>
    </submittedName>
</protein>
<feature type="region of interest" description="Disordered" evidence="1">
    <location>
        <begin position="356"/>
        <end position="393"/>
    </location>
</feature>
<name>A0A813JWR7_POLGL</name>
<feature type="region of interest" description="Disordered" evidence="1">
    <location>
        <begin position="420"/>
        <end position="442"/>
    </location>
</feature>
<dbReference type="EMBL" id="CAJNNW010026581">
    <property type="protein sequence ID" value="CAE8686387.1"/>
    <property type="molecule type" value="Genomic_DNA"/>
</dbReference>
<feature type="compositionally biased region" description="Basic and acidic residues" evidence="1">
    <location>
        <begin position="26"/>
        <end position="35"/>
    </location>
</feature>
<dbReference type="AlphaFoldDB" id="A0A813JWR7"/>
<reference evidence="2" key="1">
    <citation type="submission" date="2021-02" db="EMBL/GenBank/DDBJ databases">
        <authorList>
            <person name="Dougan E. K."/>
            <person name="Rhodes N."/>
            <person name="Thang M."/>
            <person name="Chan C."/>
        </authorList>
    </citation>
    <scope>NUCLEOTIDE SEQUENCE</scope>
</reference>
<accession>A0A813JWR7</accession>
<evidence type="ECO:0000313" key="2">
    <source>
        <dbReference type="EMBL" id="CAE8686387.1"/>
    </source>
</evidence>
<evidence type="ECO:0000313" key="3">
    <source>
        <dbReference type="Proteomes" id="UP000626109"/>
    </source>
</evidence>
<organism evidence="2 3">
    <name type="scientific">Polarella glacialis</name>
    <name type="common">Dinoflagellate</name>
    <dbReference type="NCBI Taxonomy" id="89957"/>
    <lineage>
        <taxon>Eukaryota</taxon>
        <taxon>Sar</taxon>
        <taxon>Alveolata</taxon>
        <taxon>Dinophyceae</taxon>
        <taxon>Suessiales</taxon>
        <taxon>Suessiaceae</taxon>
        <taxon>Polarella</taxon>
    </lineage>
</organism>
<sequence length="547" mass="58827">MGACLGKKAAKPAPSAEAETSLPPDEGSHVPKEEDTEWHVGGKYQVLQGAQVKTIRNASSPDAFAIRPQDVVTLIHLEKPGSDVKRWACILPQNRDLGAGWLLLSDPSELLAKRRLKGSWEVPGRYIAKHSAVVRSGASLASDEIAEVKPGEEVLVVEIGASPSDGHKDEQVIRLRARVKTESDKIGWLSLENHTGTALFNSTNLLGQGVAEVHQHSLHAEANGLWNASVPPVHRSVHTDKAAGKETPWRAGGNYRTLEQLRLLSKPGLETQTYGVLEGQKLEAGSLVSVTEVRGMPCEHLGECPFVKVVVGDGPQKGYRGWLRCAASDGRDLVDTRDQLEHQQVVARIEQFERMASTKTNASKPVSAQASPQPEKAKVEKSMPPAQPAVAAGATVDQLPATWQPARETAPLPLSIREAAASEDQPAEDELEEDPPPGGCSGNEAGCGIFSCRVLPPGKSVHKAIPSPRKALAQSVPASWKPPAGQLESWVNSVYARYNPGKLLSVPDLLVKYKGKEPELVLQVSQKYRVTPPANWLCVAGDVARSP</sequence>